<dbReference type="Pfam" id="PF14429">
    <property type="entry name" value="DOCK-C2"/>
    <property type="match status" value="1"/>
</dbReference>
<comment type="similarity">
    <text evidence="1">Belongs to the DOCK family.</text>
</comment>
<dbReference type="PANTHER" id="PTHR23317">
    <property type="entry name" value="DEDICATOR OF CYTOKINESIS DOCK"/>
    <property type="match status" value="1"/>
</dbReference>
<dbReference type="PANTHER" id="PTHR23317:SF76">
    <property type="entry name" value="LD20667P"/>
    <property type="match status" value="1"/>
</dbReference>
<sequence>MNEKTHLLFRMFEVKKKSKNNLKELIGFAFLRLVNKEENTINFIGDGIYELTFFNEKLTKDYLNKTKTKPKFDMFSMHSSKNTMSVRIKLQSSILSNDKNLNALFSENNNFSLNDRLKNVRKMKHSNLVRFLAPLLKLHISYLANSEKRTKVTGLKFVTQMLKKLGENNSNLKYNDEELRKIWIYFYFKNFDDEPYYFHIISAGNYLFEINRKIDVEATSMSNLSRFSNVDKIDEATLLFLETLCFWFDCTLKSLQLEYNENKQIRKKEIFLSEFKLFVNNLFEEFIKYSSASTIALFKTIVKKVVQFTIGCYAMFSIDEIFDIVKMSVEKLSSEDEINIIELKKEFLFHFYDNDFFPQIILSEQNFANIDQIEQIYPLNALLINHCIANLLQKPPHYYFISVLTALFTKHDFDNRLVGNHENMAKVANSYLPLVFKLCSQPMQFEKNNSAERDVLVCFLWVLKNCDRKLLKEWWSKSDNSVVANFLAVLKESLYKFRYIGKDRENSDFKSFLSQETTKNFNVGKKEGESEIKSNLESMVNTKYSSVENIDDEKSKNGKELIRKNHSSPKNKILNPP</sequence>
<keyword evidence="5" id="KW-1185">Reference proteome</keyword>
<evidence type="ECO:0000256" key="2">
    <source>
        <dbReference type="SAM" id="MobiDB-lite"/>
    </source>
</evidence>
<name>A0ABV2AKU7_9EUKA</name>
<dbReference type="PROSITE" id="PS51650">
    <property type="entry name" value="C2_DOCK"/>
    <property type="match status" value="1"/>
</dbReference>
<evidence type="ECO:0000259" key="3">
    <source>
        <dbReference type="PROSITE" id="PS51650"/>
    </source>
</evidence>
<evidence type="ECO:0000256" key="1">
    <source>
        <dbReference type="PROSITE-ProRule" id="PRU00983"/>
    </source>
</evidence>
<reference evidence="4 5" key="1">
    <citation type="journal article" date="2024" name="BMC Biol.">
        <title>Comparative genomics of Ascetosporea gives new insight into the evolutionary basis for animal parasitism in Rhizaria.</title>
        <authorList>
            <person name="Hiltunen Thoren M."/>
            <person name="Onut-Brannstrom I."/>
            <person name="Alfjorden A."/>
            <person name="Peckova H."/>
            <person name="Swords F."/>
            <person name="Hooper C."/>
            <person name="Holzer A.S."/>
            <person name="Bass D."/>
            <person name="Burki F."/>
        </authorList>
    </citation>
    <scope>NUCLEOTIDE SEQUENCE [LARGE SCALE GENOMIC DNA]</scope>
    <source>
        <strain evidence="4">20-A016</strain>
    </source>
</reference>
<evidence type="ECO:0000313" key="4">
    <source>
        <dbReference type="EMBL" id="MES1920298.1"/>
    </source>
</evidence>
<dbReference type="Gene3D" id="2.60.40.150">
    <property type="entry name" value="C2 domain"/>
    <property type="match status" value="1"/>
</dbReference>
<evidence type="ECO:0000313" key="5">
    <source>
        <dbReference type="Proteomes" id="UP001439008"/>
    </source>
</evidence>
<dbReference type="InterPro" id="IPR027007">
    <property type="entry name" value="C2_DOCK-type_domain"/>
</dbReference>
<organism evidence="4 5">
    <name type="scientific">Bonamia ostreae</name>
    <dbReference type="NCBI Taxonomy" id="126728"/>
    <lineage>
        <taxon>Eukaryota</taxon>
        <taxon>Sar</taxon>
        <taxon>Rhizaria</taxon>
        <taxon>Endomyxa</taxon>
        <taxon>Ascetosporea</taxon>
        <taxon>Haplosporida</taxon>
        <taxon>Bonamia</taxon>
    </lineage>
</organism>
<dbReference type="InterPro" id="IPR035892">
    <property type="entry name" value="C2_domain_sf"/>
</dbReference>
<feature type="region of interest" description="Disordered" evidence="2">
    <location>
        <begin position="555"/>
        <end position="577"/>
    </location>
</feature>
<protein>
    <recommendedName>
        <fullName evidence="3">C2 DOCK-type domain-containing protein</fullName>
    </recommendedName>
</protein>
<comment type="caution">
    <text evidence="4">The sequence shown here is derived from an EMBL/GenBank/DDBJ whole genome shotgun (WGS) entry which is preliminary data.</text>
</comment>
<dbReference type="InterPro" id="IPR026791">
    <property type="entry name" value="DOCK"/>
</dbReference>
<dbReference type="EMBL" id="JBDODL010000594">
    <property type="protein sequence ID" value="MES1920298.1"/>
    <property type="molecule type" value="Genomic_DNA"/>
</dbReference>
<proteinExistence type="inferred from homology"/>
<feature type="domain" description="C2 DOCK-type" evidence="3">
    <location>
        <begin position="1"/>
        <end position="91"/>
    </location>
</feature>
<gene>
    <name evidence="4" type="ORF">MHBO_001982</name>
</gene>
<feature type="non-terminal residue" evidence="4">
    <location>
        <position position="577"/>
    </location>
</feature>
<dbReference type="Proteomes" id="UP001439008">
    <property type="component" value="Unassembled WGS sequence"/>
</dbReference>
<accession>A0ABV2AKU7</accession>